<dbReference type="FunFam" id="1.10.600.10:FF:000007">
    <property type="entry name" value="Isoprene synthase, chloroplastic"/>
    <property type="match status" value="1"/>
</dbReference>
<dbReference type="SMR" id="A0A0C5KH39"/>
<evidence type="ECO:0000256" key="6">
    <source>
        <dbReference type="ARBA" id="ARBA00022490"/>
    </source>
</evidence>
<evidence type="ECO:0000256" key="5">
    <source>
        <dbReference type="ARBA" id="ARBA00006333"/>
    </source>
</evidence>
<dbReference type="SFLD" id="SFLDS00005">
    <property type="entry name" value="Isoprenoid_Synthase_Type_I"/>
    <property type="match status" value="1"/>
</dbReference>
<evidence type="ECO:0000259" key="10">
    <source>
        <dbReference type="Pfam" id="PF03936"/>
    </source>
</evidence>
<comment type="pathway">
    <text evidence="4">Secondary metabolite biosynthesis; terpenoid biosynthesis.</text>
</comment>
<comment type="subcellular location">
    <subcellularLocation>
        <location evidence="3">Cytoplasm</location>
    </subcellularLocation>
</comment>
<dbReference type="AlphaFoldDB" id="A0A0C5KH39"/>
<keyword evidence="7" id="KW-0479">Metal-binding</keyword>
<keyword evidence="11" id="KW-0378">Hydrolase</keyword>
<dbReference type="PANTHER" id="PTHR31225:SF118">
    <property type="entry name" value="(E)-BETA-FARNESENE SYNTHASE"/>
    <property type="match status" value="1"/>
</dbReference>
<proteinExistence type="evidence at transcript level"/>
<dbReference type="Gene3D" id="1.50.10.130">
    <property type="entry name" value="Terpene synthase, N-terminal domain"/>
    <property type="match status" value="1"/>
</dbReference>
<evidence type="ECO:0000256" key="3">
    <source>
        <dbReference type="ARBA" id="ARBA00004496"/>
    </source>
</evidence>
<dbReference type="CDD" id="cd00684">
    <property type="entry name" value="Terpene_cyclase_plant_C1"/>
    <property type="match status" value="1"/>
</dbReference>
<evidence type="ECO:0000256" key="1">
    <source>
        <dbReference type="ARBA" id="ARBA00001936"/>
    </source>
</evidence>
<dbReference type="InterPro" id="IPR005630">
    <property type="entry name" value="Terpene_synthase_metal-bd"/>
</dbReference>
<keyword evidence="8" id="KW-0611">Plant defense</keyword>
<dbReference type="InterPro" id="IPR050148">
    <property type="entry name" value="Terpene_synthase-like"/>
</dbReference>
<dbReference type="InterPro" id="IPR044814">
    <property type="entry name" value="Terpene_cyclase_plant_C1"/>
</dbReference>
<dbReference type="SUPFAM" id="SSF48239">
    <property type="entry name" value="Terpenoid cyclases/Protein prenyltransferases"/>
    <property type="match status" value="1"/>
</dbReference>
<dbReference type="EMBL" id="KP097716">
    <property type="protein sequence ID" value="AJP67536.1"/>
    <property type="molecule type" value="mRNA"/>
</dbReference>
<gene>
    <name evidence="11" type="primary">TPS2</name>
</gene>
<feature type="domain" description="Terpene synthase metal-binding" evidence="10">
    <location>
        <begin position="251"/>
        <end position="490"/>
    </location>
</feature>
<dbReference type="GO" id="GO:0016787">
    <property type="term" value="F:hydrolase activity"/>
    <property type="evidence" value="ECO:0007669"/>
    <property type="project" value="UniProtKB-KW"/>
</dbReference>
<evidence type="ECO:0000256" key="8">
    <source>
        <dbReference type="ARBA" id="ARBA00022821"/>
    </source>
</evidence>
<protein>
    <submittedName>
        <fullName evidence="11">(E, E)-farnesol synthase</fullName>
        <ecNumber evidence="11">3.1.7.6</ecNumber>
    </submittedName>
</protein>
<reference evidence="11" key="1">
    <citation type="submission" date="2014-11" db="EMBL/GenBank/DDBJ databases">
        <title>(E, E)-farnesol and (E)-nerolidol synthases encoded by three terpene synthase genes from moso bamboo (Phyllostachys edulis), account for the formation of two sesquiterpene volatiles.</title>
        <authorList>
            <person name="Chen X."/>
            <person name="Wang Y."/>
            <person name="Wang J."/>
            <person name="Yue Y."/>
            <person name="Tang F."/>
        </authorList>
    </citation>
    <scope>NUCLEOTIDE SEQUENCE</scope>
</reference>
<dbReference type="GO" id="GO:0016102">
    <property type="term" value="P:diterpenoid biosynthetic process"/>
    <property type="evidence" value="ECO:0007669"/>
    <property type="project" value="InterPro"/>
</dbReference>
<dbReference type="EC" id="3.1.7.6" evidence="11"/>
<comment type="similarity">
    <text evidence="5">Belongs to the terpene synthase family.</text>
</comment>
<dbReference type="InterPro" id="IPR008930">
    <property type="entry name" value="Terpenoid_cyclase/PrenylTrfase"/>
</dbReference>
<dbReference type="SFLD" id="SFLDG01019">
    <property type="entry name" value="Terpene_Cyclase_Like_1_C_Termi"/>
    <property type="match status" value="1"/>
</dbReference>
<evidence type="ECO:0000259" key="9">
    <source>
        <dbReference type="Pfam" id="PF01397"/>
    </source>
</evidence>
<organism evidence="11">
    <name type="scientific">Phyllostachys edulis</name>
    <name type="common">Tortoise shell bamboo</name>
    <name type="synonym">Bambusa edulis</name>
    <dbReference type="NCBI Taxonomy" id="38705"/>
    <lineage>
        <taxon>Eukaryota</taxon>
        <taxon>Viridiplantae</taxon>
        <taxon>Streptophyta</taxon>
        <taxon>Embryophyta</taxon>
        <taxon>Tracheophyta</taxon>
        <taxon>Spermatophyta</taxon>
        <taxon>Magnoliopsida</taxon>
        <taxon>Liliopsida</taxon>
        <taxon>Poales</taxon>
        <taxon>Poaceae</taxon>
        <taxon>BOP clade</taxon>
        <taxon>Bambusoideae</taxon>
        <taxon>Arundinarodae</taxon>
        <taxon>Arundinarieae</taxon>
        <taxon>Arundinariinae</taxon>
        <taxon>Phyllostachys</taxon>
    </lineage>
</organism>
<dbReference type="SUPFAM" id="SSF48576">
    <property type="entry name" value="Terpenoid synthases"/>
    <property type="match status" value="1"/>
</dbReference>
<dbReference type="GO" id="GO:0010333">
    <property type="term" value="F:terpene synthase activity"/>
    <property type="evidence" value="ECO:0007669"/>
    <property type="project" value="InterPro"/>
</dbReference>
<name>A0A0C5KH39_PHYED</name>
<dbReference type="InterPro" id="IPR008949">
    <property type="entry name" value="Isoprenoid_synthase_dom_sf"/>
</dbReference>
<dbReference type="InterPro" id="IPR001906">
    <property type="entry name" value="Terpene_synth_N"/>
</dbReference>
<accession>A0A0C5KH39</accession>
<comment type="cofactor">
    <cofactor evidence="1">
        <name>Mn(2+)</name>
        <dbReference type="ChEBI" id="CHEBI:29035"/>
    </cofactor>
</comment>
<dbReference type="PANTHER" id="PTHR31225">
    <property type="entry name" value="OS04G0344100 PROTEIN-RELATED"/>
    <property type="match status" value="1"/>
</dbReference>
<evidence type="ECO:0000256" key="7">
    <source>
        <dbReference type="ARBA" id="ARBA00022723"/>
    </source>
</evidence>
<keyword evidence="6" id="KW-0963">Cytoplasm</keyword>
<sequence>MAATPAVGSNNEDQGLRKAATFHPSLWGDFFLTYQPPTAPQSASMERRAGVLREEVRKIVKGSNEIPKILDLTLTLQRLGLDYHYENEIDELLRLVYNSGYNKDDLNLVSLRFYLLRKHGYDVSSNVFLKFKDKEGNFAADDTRSLLSLYNAAYLRTHGEKVLDKAIVFTRSLLERALAVHLESPLRDEVSLALETPLFRRVRILETRNYIPIYEKEATRDEAILELAKLNFNLLQLLYCEELKKVTLWWKQLNVKSNLSFVRDRIVETHFWMTGACSEPHCSLSRIIIIKMTACITILDDIFDTYGTTEESMMLAEAMYRWNENAASLLPEYMKDFYLYLLKTFDSCEDELGPNKSYRVLYLKELLKMLVRGYSQEIKWRDEHHVPKTIKEHLELSRVTIGAFQVACSSFVGMGDIITKGTLDWLLTYPELVKSFTTFVRLSNDIASTKREQTGEHHASTVQCYMLQHGTTMHDACEKIKELIEDSWKDMVKQYLTPTEQPTVVARTIVDFARTGDYIYKRTDAFTFSDTIKDMIASLYVESLPL</sequence>
<feature type="domain" description="Terpene synthase N-terminal" evidence="9">
    <location>
        <begin position="26"/>
        <end position="194"/>
    </location>
</feature>
<evidence type="ECO:0000256" key="2">
    <source>
        <dbReference type="ARBA" id="ARBA00001946"/>
    </source>
</evidence>
<dbReference type="Gene3D" id="1.10.600.10">
    <property type="entry name" value="Farnesyl Diphosphate Synthase"/>
    <property type="match status" value="1"/>
</dbReference>
<dbReference type="GO" id="GO:0000287">
    <property type="term" value="F:magnesium ion binding"/>
    <property type="evidence" value="ECO:0007669"/>
    <property type="project" value="InterPro"/>
</dbReference>
<dbReference type="InterPro" id="IPR034741">
    <property type="entry name" value="Terpene_cyclase-like_1_C"/>
</dbReference>
<comment type="cofactor">
    <cofactor evidence="2">
        <name>Mg(2+)</name>
        <dbReference type="ChEBI" id="CHEBI:18420"/>
    </cofactor>
</comment>
<dbReference type="GO" id="GO:0006952">
    <property type="term" value="P:defense response"/>
    <property type="evidence" value="ECO:0007669"/>
    <property type="project" value="UniProtKB-KW"/>
</dbReference>
<evidence type="ECO:0000256" key="4">
    <source>
        <dbReference type="ARBA" id="ARBA00004721"/>
    </source>
</evidence>
<dbReference type="Pfam" id="PF01397">
    <property type="entry name" value="Terpene_synth"/>
    <property type="match status" value="1"/>
</dbReference>
<dbReference type="Pfam" id="PF03936">
    <property type="entry name" value="Terpene_synth_C"/>
    <property type="match status" value="1"/>
</dbReference>
<dbReference type="InterPro" id="IPR036965">
    <property type="entry name" value="Terpene_synth_N_sf"/>
</dbReference>
<dbReference type="GO" id="GO:0005737">
    <property type="term" value="C:cytoplasm"/>
    <property type="evidence" value="ECO:0007669"/>
    <property type="project" value="UniProtKB-SubCell"/>
</dbReference>
<dbReference type="FunFam" id="1.50.10.130:FF:000001">
    <property type="entry name" value="Isoprene synthase, chloroplastic"/>
    <property type="match status" value="1"/>
</dbReference>
<evidence type="ECO:0000313" key="11">
    <source>
        <dbReference type="EMBL" id="AJP67536.1"/>
    </source>
</evidence>